<sequence length="447" mass="49389">MLNKKKAQEILSEAIRYSPADETEVILSGGKTFSTRFTNNYISQNGAQKEYDLTVRVAFGQQVGVASCNLFDGDNLKKVVDNACNAARHSKPDLDWTSVLEPTDHQEMNDAYLQDTIDYTPHEKAERLAPILKQSIDKGLTSAGMLVNGDQMLTVMNSKGLFAYQSWTTASFTYTAMAPNQGSAWAEYHSHDMAEVAVEELAAQAMEKALLSQNPIAAEPGAYTVVLSPSAVLELVEFLNYLGFGGMAYEENRTFTAGKLGQQLFDPRINLVDNPFRKEVLGPGFDYEGHPKQALPLIENGVVRNLAYDRRMANKAGKQSTGHALMPPATMGPFPTQIVLEAGEDTLESMIASTERGIYITRLWYSNVVDPKQAIITGMTRDGTFMIEDGKLSKPLRNMRYNESLLKAFAQVEGIGNRVYGFQGYFGKLAVPALKLRDFHFTGVSQE</sequence>
<dbReference type="GO" id="GO:0006508">
    <property type="term" value="P:proteolysis"/>
    <property type="evidence" value="ECO:0007669"/>
    <property type="project" value="InterPro"/>
</dbReference>
<feature type="domain" description="Metalloprotease TldD/E N-terminal" evidence="2">
    <location>
        <begin position="24"/>
        <end position="87"/>
    </location>
</feature>
<evidence type="ECO:0000259" key="2">
    <source>
        <dbReference type="Pfam" id="PF01523"/>
    </source>
</evidence>
<dbReference type="EMBL" id="PFFQ01000004">
    <property type="protein sequence ID" value="PIW19306.1"/>
    <property type="molecule type" value="Genomic_DNA"/>
</dbReference>
<gene>
    <name evidence="5" type="ORF">COW36_00250</name>
</gene>
<comment type="similarity">
    <text evidence="1">Belongs to the peptidase U62 family.</text>
</comment>
<name>A0A2M7GAU1_9BACT</name>
<dbReference type="InterPro" id="IPR035068">
    <property type="entry name" value="TldD/PmbA_N"/>
</dbReference>
<dbReference type="InterPro" id="IPR045569">
    <property type="entry name" value="Metalloprtase-TldD/E_C"/>
</dbReference>
<evidence type="ECO:0000313" key="5">
    <source>
        <dbReference type="EMBL" id="PIW19306.1"/>
    </source>
</evidence>
<dbReference type="Pfam" id="PF19289">
    <property type="entry name" value="PmbA_TldD_3rd"/>
    <property type="match status" value="1"/>
</dbReference>
<accession>A0A2M7GAU1</accession>
<evidence type="ECO:0000259" key="3">
    <source>
        <dbReference type="Pfam" id="PF19289"/>
    </source>
</evidence>
<evidence type="ECO:0000313" key="6">
    <source>
        <dbReference type="Proteomes" id="UP000231019"/>
    </source>
</evidence>
<organism evidence="5 6">
    <name type="scientific">bacterium (Candidatus Blackallbacteria) CG17_big_fil_post_rev_8_21_14_2_50_48_46</name>
    <dbReference type="NCBI Taxonomy" id="2014261"/>
    <lineage>
        <taxon>Bacteria</taxon>
        <taxon>Candidatus Blackallbacteria</taxon>
    </lineage>
</organism>
<dbReference type="GO" id="GO:0008237">
    <property type="term" value="F:metallopeptidase activity"/>
    <property type="evidence" value="ECO:0007669"/>
    <property type="project" value="InterPro"/>
</dbReference>
<dbReference type="Proteomes" id="UP000231019">
    <property type="component" value="Unassembled WGS sequence"/>
</dbReference>
<comment type="caution">
    <text evidence="5">The sequence shown here is derived from an EMBL/GenBank/DDBJ whole genome shotgun (WGS) entry which is preliminary data.</text>
</comment>
<proteinExistence type="inferred from homology"/>
<evidence type="ECO:0008006" key="7">
    <source>
        <dbReference type="Google" id="ProtNLM"/>
    </source>
</evidence>
<feature type="domain" description="Metalloprotease TldD/E central" evidence="4">
    <location>
        <begin position="120"/>
        <end position="211"/>
    </location>
</feature>
<dbReference type="InterPro" id="IPR045570">
    <property type="entry name" value="Metalloprtase-TldD/E_cen_dom"/>
</dbReference>
<dbReference type="AlphaFoldDB" id="A0A2M7GAU1"/>
<evidence type="ECO:0000256" key="1">
    <source>
        <dbReference type="ARBA" id="ARBA00005836"/>
    </source>
</evidence>
<dbReference type="SUPFAM" id="SSF111283">
    <property type="entry name" value="Putative modulator of DNA gyrase, PmbA/TldD"/>
    <property type="match status" value="1"/>
</dbReference>
<protein>
    <recommendedName>
        <fullName evidence="7">TldD/PmbA family protein</fullName>
    </recommendedName>
</protein>
<reference evidence="5 6" key="1">
    <citation type="submission" date="2017-09" db="EMBL/GenBank/DDBJ databases">
        <title>Depth-based differentiation of microbial function through sediment-hosted aquifers and enrichment of novel symbionts in the deep terrestrial subsurface.</title>
        <authorList>
            <person name="Probst A.J."/>
            <person name="Ladd B."/>
            <person name="Jarett J.K."/>
            <person name="Geller-Mcgrath D.E."/>
            <person name="Sieber C.M."/>
            <person name="Emerson J.B."/>
            <person name="Anantharaman K."/>
            <person name="Thomas B.C."/>
            <person name="Malmstrom R."/>
            <person name="Stieglmeier M."/>
            <person name="Klingl A."/>
            <person name="Woyke T."/>
            <person name="Ryan C.M."/>
            <person name="Banfield J.F."/>
        </authorList>
    </citation>
    <scope>NUCLEOTIDE SEQUENCE [LARGE SCALE GENOMIC DNA]</scope>
    <source>
        <strain evidence="5">CG17_big_fil_post_rev_8_21_14_2_50_48_46</strain>
    </source>
</reference>
<dbReference type="Pfam" id="PF01523">
    <property type="entry name" value="PmbA_TldD_1st"/>
    <property type="match status" value="1"/>
</dbReference>
<evidence type="ECO:0000259" key="4">
    <source>
        <dbReference type="Pfam" id="PF19290"/>
    </source>
</evidence>
<dbReference type="Pfam" id="PF19290">
    <property type="entry name" value="PmbA_TldD_2nd"/>
    <property type="match status" value="1"/>
</dbReference>
<dbReference type="Gene3D" id="3.30.2290.10">
    <property type="entry name" value="PmbA/TldD superfamily"/>
    <property type="match status" value="1"/>
</dbReference>
<dbReference type="InterPro" id="IPR002510">
    <property type="entry name" value="Metalloprtase-TldD/E_N"/>
</dbReference>
<dbReference type="PANTHER" id="PTHR43666">
    <property type="entry name" value="TLDD PROTEIN"/>
    <property type="match status" value="1"/>
</dbReference>
<dbReference type="InterPro" id="IPR036059">
    <property type="entry name" value="TldD/PmbA_sf"/>
</dbReference>
<feature type="domain" description="Metalloprotease TldD/E C-terminal" evidence="3">
    <location>
        <begin position="220"/>
        <end position="443"/>
    </location>
</feature>
<dbReference type="PANTHER" id="PTHR43666:SF1">
    <property type="entry name" value="CONSERVED PROTEIN"/>
    <property type="match status" value="1"/>
</dbReference>